<keyword evidence="3" id="KW-1185">Reference proteome</keyword>
<reference evidence="3" key="1">
    <citation type="submission" date="2016-10" db="EMBL/GenBank/DDBJ databases">
        <authorList>
            <person name="Varghese N."/>
            <person name="Submissions S."/>
        </authorList>
    </citation>
    <scope>NUCLEOTIDE SEQUENCE [LARGE SCALE GENOMIC DNA]</scope>
    <source>
        <strain evidence="3">DSM 44268</strain>
    </source>
</reference>
<accession>A0A1G7JRF1</accession>
<dbReference type="STRING" id="1550231.SAMN05660662_1671"/>
<feature type="transmembrane region" description="Helical" evidence="1">
    <location>
        <begin position="72"/>
        <end position="97"/>
    </location>
</feature>
<evidence type="ECO:0000256" key="1">
    <source>
        <dbReference type="SAM" id="Phobius"/>
    </source>
</evidence>
<dbReference type="OrthoDB" id="5196004at2"/>
<feature type="transmembrane region" description="Helical" evidence="1">
    <location>
        <begin position="38"/>
        <end position="60"/>
    </location>
</feature>
<organism evidence="2 3">
    <name type="scientific">Blastococcus aurantiacus</name>
    <dbReference type="NCBI Taxonomy" id="1550231"/>
    <lineage>
        <taxon>Bacteria</taxon>
        <taxon>Bacillati</taxon>
        <taxon>Actinomycetota</taxon>
        <taxon>Actinomycetes</taxon>
        <taxon>Geodermatophilales</taxon>
        <taxon>Geodermatophilaceae</taxon>
        <taxon>Blastococcus</taxon>
    </lineage>
</organism>
<dbReference type="RefSeq" id="WP_091764711.1">
    <property type="nucleotide sequence ID" value="NZ_FNBT01000002.1"/>
</dbReference>
<keyword evidence="1" id="KW-0472">Membrane</keyword>
<feature type="transmembrane region" description="Helical" evidence="1">
    <location>
        <begin position="138"/>
        <end position="162"/>
    </location>
</feature>
<dbReference type="AlphaFoldDB" id="A0A1G7JRF1"/>
<sequence>MAISVFDVRDTFARPRLVLPSRRTVAPGTTFRHAPVPALLAGLAGIVQAVALLAVALHGLDAALTAPSRPAGPAVALGLLGLAAWIVLVAAGGAAVIDGSGRRLLTGVAVAELGLVAAAAVLLPATPVALPSGLSLPVLLALAAALPVAKLLLAGSPSAVAWVAAGPRPAERRPDPATTHRVLATATLALIGLALGAVALLGPVENPVRTGETASTTVYQP</sequence>
<evidence type="ECO:0000313" key="2">
    <source>
        <dbReference type="EMBL" id="SDF27493.1"/>
    </source>
</evidence>
<keyword evidence="1" id="KW-1133">Transmembrane helix</keyword>
<keyword evidence="1" id="KW-0812">Transmembrane</keyword>
<protein>
    <submittedName>
        <fullName evidence="2">Uncharacterized protein</fullName>
    </submittedName>
</protein>
<gene>
    <name evidence="2" type="ORF">SAMN05660662_1671</name>
</gene>
<feature type="transmembrane region" description="Helical" evidence="1">
    <location>
        <begin position="182"/>
        <end position="202"/>
    </location>
</feature>
<dbReference type="Proteomes" id="UP000199406">
    <property type="component" value="Unassembled WGS sequence"/>
</dbReference>
<evidence type="ECO:0000313" key="3">
    <source>
        <dbReference type="Proteomes" id="UP000199406"/>
    </source>
</evidence>
<feature type="transmembrane region" description="Helical" evidence="1">
    <location>
        <begin position="104"/>
        <end position="126"/>
    </location>
</feature>
<proteinExistence type="predicted"/>
<name>A0A1G7JRF1_9ACTN</name>
<dbReference type="EMBL" id="FNBT01000002">
    <property type="protein sequence ID" value="SDF27493.1"/>
    <property type="molecule type" value="Genomic_DNA"/>
</dbReference>